<evidence type="ECO:0008006" key="4">
    <source>
        <dbReference type="Google" id="ProtNLM"/>
    </source>
</evidence>
<dbReference type="EMBL" id="JAGKQQ010000001">
    <property type="protein sequence ID" value="MBP3956572.1"/>
    <property type="molecule type" value="Genomic_DNA"/>
</dbReference>
<dbReference type="Proteomes" id="UP000676565">
    <property type="component" value="Unassembled WGS sequence"/>
</dbReference>
<evidence type="ECO:0000313" key="2">
    <source>
        <dbReference type="EMBL" id="MBP3956572.1"/>
    </source>
</evidence>
<evidence type="ECO:0000256" key="1">
    <source>
        <dbReference type="SAM" id="MobiDB-lite"/>
    </source>
</evidence>
<evidence type="ECO:0000313" key="3">
    <source>
        <dbReference type="Proteomes" id="UP000676565"/>
    </source>
</evidence>
<feature type="region of interest" description="Disordered" evidence="1">
    <location>
        <begin position="29"/>
        <end position="92"/>
    </location>
</feature>
<accession>A0ABS5BS56</accession>
<gene>
    <name evidence="2" type="ORF">J8F10_14930</name>
</gene>
<sequence length="105" mass="11207">MPSPWLYRLAQIALALVLLVPSVILTAPEPLAHTTSESAPNEDQDDGREVELAAPTGRQALNTERPALDCNSPARSAPAHGARSVRDDVSTRHTSVAALCARLRC</sequence>
<dbReference type="RefSeq" id="WP_210654821.1">
    <property type="nucleotide sequence ID" value="NZ_JAGKQQ010000001.1"/>
</dbReference>
<protein>
    <recommendedName>
        <fullName evidence="4">Secreted protein</fullName>
    </recommendedName>
</protein>
<organism evidence="2 3">
    <name type="scientific">Gemmata palustris</name>
    <dbReference type="NCBI Taxonomy" id="2822762"/>
    <lineage>
        <taxon>Bacteria</taxon>
        <taxon>Pseudomonadati</taxon>
        <taxon>Planctomycetota</taxon>
        <taxon>Planctomycetia</taxon>
        <taxon>Gemmatales</taxon>
        <taxon>Gemmataceae</taxon>
        <taxon>Gemmata</taxon>
    </lineage>
</organism>
<proteinExistence type="predicted"/>
<keyword evidence="3" id="KW-1185">Reference proteome</keyword>
<name>A0ABS5BS56_9BACT</name>
<reference evidence="2 3" key="1">
    <citation type="submission" date="2021-04" db="EMBL/GenBank/DDBJ databases">
        <authorList>
            <person name="Ivanova A."/>
        </authorList>
    </citation>
    <scope>NUCLEOTIDE SEQUENCE [LARGE SCALE GENOMIC DNA]</scope>
    <source>
        <strain evidence="2 3">G18</strain>
    </source>
</reference>
<comment type="caution">
    <text evidence="2">The sequence shown here is derived from an EMBL/GenBank/DDBJ whole genome shotgun (WGS) entry which is preliminary data.</text>
</comment>